<dbReference type="GO" id="GO:0004521">
    <property type="term" value="F:RNA endonuclease activity"/>
    <property type="evidence" value="ECO:0007669"/>
    <property type="project" value="InterPro"/>
</dbReference>
<reference evidence="9 10" key="1">
    <citation type="submission" date="2015-02" db="EMBL/GenBank/DDBJ databases">
        <title>Genome sequene of Rhodovulum sulfidophilum DSM 2351.</title>
        <authorList>
            <person name="Nagao N."/>
        </authorList>
    </citation>
    <scope>NUCLEOTIDE SEQUENCE [LARGE SCALE GENOMIC DNA]</scope>
    <source>
        <strain evidence="9 10">DSM 2351</strain>
    </source>
</reference>
<comment type="similarity">
    <text evidence="5">Belongs to the YicC/YloC family.</text>
</comment>
<dbReference type="EMBL" id="AP014800">
    <property type="protein sequence ID" value="BAQ69132.1"/>
    <property type="molecule type" value="Genomic_DNA"/>
</dbReference>
<dbReference type="Pfam" id="PF08340">
    <property type="entry name" value="YicC-like_C"/>
    <property type="match status" value="1"/>
</dbReference>
<organism evidence="9 10">
    <name type="scientific">Rhodovulum sulfidophilum</name>
    <name type="common">Rhodobacter sulfidophilus</name>
    <dbReference type="NCBI Taxonomy" id="35806"/>
    <lineage>
        <taxon>Bacteria</taxon>
        <taxon>Pseudomonadati</taxon>
        <taxon>Pseudomonadota</taxon>
        <taxon>Alphaproteobacteria</taxon>
        <taxon>Rhodobacterales</taxon>
        <taxon>Paracoccaceae</taxon>
        <taxon>Rhodovulum</taxon>
    </lineage>
</organism>
<evidence type="ECO:0000256" key="3">
    <source>
        <dbReference type="ARBA" id="ARBA00022759"/>
    </source>
</evidence>
<feature type="domain" description="Endoribonuclease YicC-like N-terminal" evidence="7">
    <location>
        <begin position="2"/>
        <end position="160"/>
    </location>
</feature>
<dbReference type="InterPro" id="IPR013527">
    <property type="entry name" value="YicC-like_N"/>
</dbReference>
<sequence>MLQSMTAFAARSGQTETHAWTWELRGVNSKGLDLRLRLPDWVPGLEPVVRAAVQSRVARGSVTLGLRISARDSGHGALQIDPVALRSVLAMLGRVEAEAAAQGLSLAPSSAVEILALRGMSDSAAPEPETASLLAALSADLTPLLDEFMAMRATEGAALATVLCDHLATISTLTSRAAEVAEARRDQIEETLRASLSRVMETAAGVDPDRLAQELALIAVKADVTEELDRLRAHVAAAETLLASGEPVGRRLDFLMQEFNREANTLCSKAQSTGLTRVGLDLKATIDQMREQVQNVE</sequence>
<evidence type="ECO:0000256" key="2">
    <source>
        <dbReference type="ARBA" id="ARBA00022722"/>
    </source>
</evidence>
<name>A0A0D6B1Z0_RHOSU</name>
<dbReference type="PANTHER" id="PTHR30636:SF3">
    <property type="entry name" value="UPF0701 PROTEIN YICC"/>
    <property type="match status" value="1"/>
</dbReference>
<proteinExistence type="inferred from homology"/>
<dbReference type="KEGG" id="rsu:NHU_01977"/>
<keyword evidence="4" id="KW-0378">Hydrolase</keyword>
<evidence type="ECO:0000313" key="9">
    <source>
        <dbReference type="EMBL" id="BAQ69132.1"/>
    </source>
</evidence>
<evidence type="ECO:0000256" key="4">
    <source>
        <dbReference type="ARBA" id="ARBA00022801"/>
    </source>
</evidence>
<protein>
    <submittedName>
        <fullName evidence="9">YicC family protein</fullName>
    </submittedName>
</protein>
<dbReference type="InterPro" id="IPR013551">
    <property type="entry name" value="YicC-like_C"/>
</dbReference>
<evidence type="ECO:0000256" key="5">
    <source>
        <dbReference type="ARBA" id="ARBA00035648"/>
    </source>
</evidence>
<keyword evidence="6" id="KW-0175">Coiled coil</keyword>
<evidence type="ECO:0000259" key="7">
    <source>
        <dbReference type="Pfam" id="PF03755"/>
    </source>
</evidence>
<evidence type="ECO:0000256" key="6">
    <source>
        <dbReference type="SAM" id="Coils"/>
    </source>
</evidence>
<evidence type="ECO:0000313" key="10">
    <source>
        <dbReference type="Proteomes" id="UP000064912"/>
    </source>
</evidence>
<evidence type="ECO:0000256" key="1">
    <source>
        <dbReference type="ARBA" id="ARBA00001968"/>
    </source>
</evidence>
<accession>A0A0D6B1Z0</accession>
<dbReference type="PANTHER" id="PTHR30636">
    <property type="entry name" value="UPF0701 PROTEIN YICC"/>
    <property type="match status" value="1"/>
</dbReference>
<keyword evidence="3" id="KW-0255">Endonuclease</keyword>
<dbReference type="NCBIfam" id="TIGR00255">
    <property type="entry name" value="YicC/YloC family endoribonuclease"/>
    <property type="match status" value="1"/>
</dbReference>
<dbReference type="InterPro" id="IPR005229">
    <property type="entry name" value="YicC/YloC-like"/>
</dbReference>
<feature type="coiled-coil region" evidence="6">
    <location>
        <begin position="178"/>
        <end position="241"/>
    </location>
</feature>
<dbReference type="PATRIC" id="fig|35806.4.peg.2036"/>
<comment type="cofactor">
    <cofactor evidence="1">
        <name>a divalent metal cation</name>
        <dbReference type="ChEBI" id="CHEBI:60240"/>
    </cofactor>
</comment>
<evidence type="ECO:0000259" key="8">
    <source>
        <dbReference type="Pfam" id="PF08340"/>
    </source>
</evidence>
<gene>
    <name evidence="9" type="ORF">NHU_01977</name>
</gene>
<dbReference type="Pfam" id="PF03755">
    <property type="entry name" value="YicC-like_N"/>
    <property type="match status" value="1"/>
</dbReference>
<feature type="domain" description="Endoribonuclease YicC-like C-terminal" evidence="8">
    <location>
        <begin position="180"/>
        <end position="297"/>
    </location>
</feature>
<dbReference type="AlphaFoldDB" id="A0A0D6B1Z0"/>
<dbReference type="GO" id="GO:0016787">
    <property type="term" value="F:hydrolase activity"/>
    <property type="evidence" value="ECO:0007669"/>
    <property type="project" value="UniProtKB-KW"/>
</dbReference>
<dbReference type="Proteomes" id="UP000064912">
    <property type="component" value="Chromosome"/>
</dbReference>
<keyword evidence="2" id="KW-0540">Nuclease</keyword>
<dbReference type="eggNOG" id="COG1561">
    <property type="taxonomic scope" value="Bacteria"/>
</dbReference>